<dbReference type="SUPFAM" id="SSF56300">
    <property type="entry name" value="Metallo-dependent phosphatases"/>
    <property type="match status" value="1"/>
</dbReference>
<gene>
    <name evidence="2" type="ORF">NE686_16200</name>
</gene>
<dbReference type="RefSeq" id="WP_256312331.1">
    <property type="nucleotide sequence ID" value="NZ_JANGAC010000014.1"/>
</dbReference>
<proteinExistence type="predicted"/>
<keyword evidence="3" id="KW-1185">Reference proteome</keyword>
<evidence type="ECO:0000313" key="2">
    <source>
        <dbReference type="EMBL" id="MCQ4924646.1"/>
    </source>
</evidence>
<comment type="caution">
    <text evidence="2">The sequence shown here is derived from an EMBL/GenBank/DDBJ whole genome shotgun (WGS) entry which is preliminary data.</text>
</comment>
<dbReference type="Proteomes" id="UP001524478">
    <property type="component" value="Unassembled WGS sequence"/>
</dbReference>
<dbReference type="EMBL" id="JANGAC010000014">
    <property type="protein sequence ID" value="MCQ4924646.1"/>
    <property type="molecule type" value="Genomic_DNA"/>
</dbReference>
<evidence type="ECO:0000313" key="3">
    <source>
        <dbReference type="Proteomes" id="UP001524478"/>
    </source>
</evidence>
<dbReference type="InterPro" id="IPR004843">
    <property type="entry name" value="Calcineurin-like_PHP"/>
</dbReference>
<dbReference type="InterPro" id="IPR029052">
    <property type="entry name" value="Metallo-depent_PP-like"/>
</dbReference>
<evidence type="ECO:0000259" key="1">
    <source>
        <dbReference type="Pfam" id="PF00149"/>
    </source>
</evidence>
<feature type="domain" description="Calcineurin-like phosphoesterase" evidence="1">
    <location>
        <begin position="15"/>
        <end position="200"/>
    </location>
</feature>
<organism evidence="2 3">
    <name type="scientific">Tissierella carlieri</name>
    <dbReference type="NCBI Taxonomy" id="689904"/>
    <lineage>
        <taxon>Bacteria</taxon>
        <taxon>Bacillati</taxon>
        <taxon>Bacillota</taxon>
        <taxon>Tissierellia</taxon>
        <taxon>Tissierellales</taxon>
        <taxon>Tissierellaceae</taxon>
        <taxon>Tissierella</taxon>
    </lineage>
</organism>
<dbReference type="PANTHER" id="PTHR42850:SF4">
    <property type="entry name" value="ZINC-DEPENDENT ENDOPOLYPHOSPHATASE"/>
    <property type="match status" value="1"/>
</dbReference>
<sequence>MKAKVEKVTLYKNRRVIVISDIHGNLKLFKKLLEKVNYTKDDVLILVGDLIEKGENSLETLRYIIQLSNEQEVYVVTGNCDVLWEDIKYEVDNDSLLKYMLFRKNSILNEMCKVLSIEVNEKSDMSFINEQLRTNFVMELDYLEKLPHIIETEDYIFAHAGITTEDLEKNEINKVIKRDAFMNEKLVFSKYVVVGHWPTANYGIEKGCCNPIINEKQKIISIDGGNAIRTEGQLNALIIDGDNITFDSADDLLKGEIIKTQYSNKNTIQITWIDNLIDILKEGEEFSLCKHVSSGHNLLIKNDKIFKAEDGIRCYDCTDYFIDAEKGGIVSIIEKANEITLVKKDGVIGWVRNENLKL</sequence>
<protein>
    <submittedName>
        <fullName evidence="2">Metallophosphoesterase</fullName>
    </submittedName>
</protein>
<dbReference type="Gene3D" id="3.60.21.10">
    <property type="match status" value="1"/>
</dbReference>
<dbReference type="Pfam" id="PF00149">
    <property type="entry name" value="Metallophos"/>
    <property type="match status" value="1"/>
</dbReference>
<dbReference type="InterPro" id="IPR050126">
    <property type="entry name" value="Ap4A_hydrolase"/>
</dbReference>
<reference evidence="2 3" key="1">
    <citation type="submission" date="2022-06" db="EMBL/GenBank/DDBJ databases">
        <title>Isolation of gut microbiota from human fecal samples.</title>
        <authorList>
            <person name="Pamer E.G."/>
            <person name="Barat B."/>
            <person name="Waligurski E."/>
            <person name="Medina S."/>
            <person name="Paddock L."/>
            <person name="Mostad J."/>
        </authorList>
    </citation>
    <scope>NUCLEOTIDE SEQUENCE [LARGE SCALE GENOMIC DNA]</scope>
    <source>
        <strain evidence="2 3">DFI.7.95</strain>
    </source>
</reference>
<accession>A0ABT1SDV0</accession>
<name>A0ABT1SDV0_9FIRM</name>
<dbReference type="PANTHER" id="PTHR42850">
    <property type="entry name" value="METALLOPHOSPHOESTERASE"/>
    <property type="match status" value="1"/>
</dbReference>